<evidence type="ECO:0000256" key="1">
    <source>
        <dbReference type="SAM" id="Phobius"/>
    </source>
</evidence>
<name>A0A1E5GK49_9ENTE</name>
<comment type="caution">
    <text evidence="2">The sequence shown here is derived from an EMBL/GenBank/DDBJ whole genome shotgun (WGS) entry which is preliminary data.</text>
</comment>
<reference evidence="3" key="1">
    <citation type="submission" date="2016-09" db="EMBL/GenBank/DDBJ databases">
        <authorList>
            <person name="Gulvik C.A."/>
        </authorList>
    </citation>
    <scope>NUCLEOTIDE SEQUENCE [LARGE SCALE GENOMIC DNA]</scope>
    <source>
        <strain evidence="3">LMG 8895</strain>
    </source>
</reference>
<keyword evidence="1" id="KW-1133">Transmembrane helix</keyword>
<dbReference type="Proteomes" id="UP000095094">
    <property type="component" value="Unassembled WGS sequence"/>
</dbReference>
<proteinExistence type="predicted"/>
<dbReference type="AlphaFoldDB" id="A0A1E5GK49"/>
<organism evidence="2 3">
    <name type="scientific">Enterococcus termitis</name>
    <dbReference type="NCBI Taxonomy" id="332950"/>
    <lineage>
        <taxon>Bacteria</taxon>
        <taxon>Bacillati</taxon>
        <taxon>Bacillota</taxon>
        <taxon>Bacilli</taxon>
        <taxon>Lactobacillales</taxon>
        <taxon>Enterococcaceae</taxon>
        <taxon>Enterococcus</taxon>
    </lineage>
</organism>
<gene>
    <name evidence="2" type="ORF">BCR25_06170</name>
</gene>
<dbReference type="OrthoDB" id="3182597at2"/>
<keyword evidence="1" id="KW-0472">Membrane</keyword>
<feature type="transmembrane region" description="Helical" evidence="1">
    <location>
        <begin position="379"/>
        <end position="397"/>
    </location>
</feature>
<evidence type="ECO:0000313" key="3">
    <source>
        <dbReference type="Proteomes" id="UP000095094"/>
    </source>
</evidence>
<protein>
    <recommendedName>
        <fullName evidence="4">DZANK-type domain-containing protein</fullName>
    </recommendedName>
</protein>
<evidence type="ECO:0008006" key="4">
    <source>
        <dbReference type="Google" id="ProtNLM"/>
    </source>
</evidence>
<dbReference type="EMBL" id="MIJY01000023">
    <property type="protein sequence ID" value="OEG13072.1"/>
    <property type="molecule type" value="Genomic_DNA"/>
</dbReference>
<keyword evidence="1" id="KW-0812">Transmembrane</keyword>
<evidence type="ECO:0000313" key="2">
    <source>
        <dbReference type="EMBL" id="OEG13072.1"/>
    </source>
</evidence>
<dbReference type="RefSeq" id="WP_069663771.1">
    <property type="nucleotide sequence ID" value="NZ_JBHUJJ010000001.1"/>
</dbReference>
<sequence>MKKSYFGGDKMGESLIQNQCSACGGAITDPSFNNCPHCGTTLDKIQKEIDERNKNIELCANCGSPVTFNIEKQQFACDFCHTTFSTKAEKDFDNLTFEADDLIPFQVAEGLAKKQFYEWLIAGKNVPMDILGKVKNIQLEQVYIPYLGAYVTYEGSWGADIGYNRSETYTDYVTTQDKKGNKYKEPVTKTRTVVDWNHSSDVFSGIAFKSYLINNELTGAAASFAENTSSLDFLDDVKPFDEHYTAGTRQLKISSNKVSEALRSARNFAHDEAVKEMHRILPGDKNKNAKITKFSYNITSKYTYVPFWKITYKYEGIDYMALLTAVKKNKIQIDGSRPMSQEDSTLEKGLKRKGYYGLFASIGFVLVNILGVLPDAASPYLTLLIIGGIGVWLFFIIKRHRFLGTNKKHLKNNLQEHPEYIRLLKKYSEET</sequence>
<feature type="transmembrane region" description="Helical" evidence="1">
    <location>
        <begin position="354"/>
        <end position="373"/>
    </location>
</feature>
<accession>A0A1E5GK49</accession>
<keyword evidence="3" id="KW-1185">Reference proteome</keyword>